<dbReference type="GO" id="GO:0004707">
    <property type="term" value="F:MAP kinase activity"/>
    <property type="evidence" value="ECO:0007669"/>
    <property type="project" value="UniProtKB-EC"/>
</dbReference>
<keyword evidence="6 11" id="KW-0547">Nucleotide-binding</keyword>
<dbReference type="Gene3D" id="1.10.510.10">
    <property type="entry name" value="Transferase(Phosphotransferase) domain 1"/>
    <property type="match status" value="1"/>
</dbReference>
<evidence type="ECO:0000256" key="5">
    <source>
        <dbReference type="ARBA" id="ARBA00022679"/>
    </source>
</evidence>
<dbReference type="FunFam" id="1.10.510.10:FF:000017">
    <property type="entry name" value="Mitogen-activated protein kinase"/>
    <property type="match status" value="1"/>
</dbReference>
<dbReference type="PROSITE" id="PS00107">
    <property type="entry name" value="PROTEIN_KINASE_ATP"/>
    <property type="match status" value="1"/>
</dbReference>
<dbReference type="FunFam" id="3.30.200.20:FF:000046">
    <property type="entry name" value="Mitogen-activated protein kinase"/>
    <property type="match status" value="1"/>
</dbReference>
<comment type="catalytic activity">
    <reaction evidence="9">
        <text>L-threonyl-[protein] + ATP = O-phospho-L-threonyl-[protein] + ADP + H(+)</text>
        <dbReference type="Rhea" id="RHEA:46608"/>
        <dbReference type="Rhea" id="RHEA-COMP:11060"/>
        <dbReference type="Rhea" id="RHEA-COMP:11605"/>
        <dbReference type="ChEBI" id="CHEBI:15378"/>
        <dbReference type="ChEBI" id="CHEBI:30013"/>
        <dbReference type="ChEBI" id="CHEBI:30616"/>
        <dbReference type="ChEBI" id="CHEBI:61977"/>
        <dbReference type="ChEBI" id="CHEBI:456216"/>
        <dbReference type="EC" id="2.7.11.24"/>
    </reaction>
</comment>
<dbReference type="PROSITE" id="PS50011">
    <property type="entry name" value="PROTEIN_KINASE_DOM"/>
    <property type="match status" value="1"/>
</dbReference>
<dbReference type="AlphaFoldDB" id="A0A8S0RZI1"/>
<evidence type="ECO:0000259" key="13">
    <source>
        <dbReference type="PROSITE" id="PS50011"/>
    </source>
</evidence>
<dbReference type="PANTHER" id="PTHR24055">
    <property type="entry name" value="MITOGEN-ACTIVATED PROTEIN KINASE"/>
    <property type="match status" value="1"/>
</dbReference>
<evidence type="ECO:0000256" key="3">
    <source>
        <dbReference type="ARBA" id="ARBA00022527"/>
    </source>
</evidence>
<dbReference type="InterPro" id="IPR011009">
    <property type="entry name" value="Kinase-like_dom_sf"/>
</dbReference>
<dbReference type="Gramene" id="OE9A037112T2">
    <property type="protein sequence ID" value="OE9A037112C2"/>
    <property type="gene ID" value="OE9A037112"/>
</dbReference>
<proteinExistence type="inferred from homology"/>
<evidence type="ECO:0000256" key="9">
    <source>
        <dbReference type="ARBA" id="ARBA00047592"/>
    </source>
</evidence>
<evidence type="ECO:0000256" key="1">
    <source>
        <dbReference type="ARBA" id="ARBA00008832"/>
    </source>
</evidence>
<evidence type="ECO:0000256" key="2">
    <source>
        <dbReference type="ARBA" id="ARBA00012411"/>
    </source>
</evidence>
<feature type="compositionally biased region" description="Polar residues" evidence="12">
    <location>
        <begin position="409"/>
        <end position="435"/>
    </location>
</feature>
<evidence type="ECO:0000256" key="4">
    <source>
        <dbReference type="ARBA" id="ARBA00022553"/>
    </source>
</evidence>
<protein>
    <recommendedName>
        <fullName evidence="2">mitogen-activated protein kinase</fullName>
        <ecNumber evidence="2">2.7.11.24</ecNumber>
    </recommendedName>
</protein>
<keyword evidence="5" id="KW-0808">Transferase</keyword>
<evidence type="ECO:0000256" key="12">
    <source>
        <dbReference type="SAM" id="MobiDB-lite"/>
    </source>
</evidence>
<keyword evidence="4" id="KW-0597">Phosphoprotein</keyword>
<reference evidence="14 15" key="1">
    <citation type="submission" date="2019-12" db="EMBL/GenBank/DDBJ databases">
        <authorList>
            <person name="Alioto T."/>
            <person name="Alioto T."/>
            <person name="Gomez Garrido J."/>
        </authorList>
    </citation>
    <scope>NUCLEOTIDE SEQUENCE [LARGE SCALE GENOMIC DNA]</scope>
</reference>
<comment type="caution">
    <text evidence="14">The sequence shown here is derived from an EMBL/GenBank/DDBJ whole genome shotgun (WGS) entry which is preliminary data.</text>
</comment>
<accession>A0A8S0RZI1</accession>
<feature type="domain" description="Protein kinase" evidence="13">
    <location>
        <begin position="25"/>
        <end position="316"/>
    </location>
</feature>
<dbReference type="InterPro" id="IPR003527">
    <property type="entry name" value="MAP_kinase_CS"/>
</dbReference>
<keyword evidence="15" id="KW-1185">Reference proteome</keyword>
<dbReference type="InterPro" id="IPR000719">
    <property type="entry name" value="Prot_kinase_dom"/>
</dbReference>
<gene>
    <name evidence="14" type="ORF">OLEA9_A037112</name>
</gene>
<dbReference type="InterPro" id="IPR017441">
    <property type="entry name" value="Protein_kinase_ATP_BS"/>
</dbReference>
<dbReference type="EC" id="2.7.11.24" evidence="2"/>
<feature type="compositionally biased region" description="Basic and acidic residues" evidence="12">
    <location>
        <begin position="438"/>
        <end position="447"/>
    </location>
</feature>
<dbReference type="EMBL" id="CACTIH010003813">
    <property type="protein sequence ID" value="CAA2985546.1"/>
    <property type="molecule type" value="Genomic_DNA"/>
</dbReference>
<organism evidence="14 15">
    <name type="scientific">Olea europaea subsp. europaea</name>
    <dbReference type="NCBI Taxonomy" id="158383"/>
    <lineage>
        <taxon>Eukaryota</taxon>
        <taxon>Viridiplantae</taxon>
        <taxon>Streptophyta</taxon>
        <taxon>Embryophyta</taxon>
        <taxon>Tracheophyta</taxon>
        <taxon>Spermatophyta</taxon>
        <taxon>Magnoliopsida</taxon>
        <taxon>eudicotyledons</taxon>
        <taxon>Gunneridae</taxon>
        <taxon>Pentapetalae</taxon>
        <taxon>asterids</taxon>
        <taxon>lamiids</taxon>
        <taxon>Lamiales</taxon>
        <taxon>Oleaceae</taxon>
        <taxon>Oleeae</taxon>
        <taxon>Olea</taxon>
    </lineage>
</organism>
<evidence type="ECO:0000256" key="11">
    <source>
        <dbReference type="PROSITE-ProRule" id="PRU10141"/>
    </source>
</evidence>
<keyword evidence="3" id="KW-0723">Serine/threonine-protein kinase</keyword>
<feature type="region of interest" description="Disordered" evidence="12">
    <location>
        <begin position="395"/>
        <end position="471"/>
    </location>
</feature>
<comment type="similarity">
    <text evidence="1">Belongs to the protein kinase superfamily. CMGC Ser/Thr protein kinase family. MAP kinase subfamily.</text>
</comment>
<evidence type="ECO:0000256" key="8">
    <source>
        <dbReference type="ARBA" id="ARBA00022840"/>
    </source>
</evidence>
<comment type="catalytic activity">
    <reaction evidence="10">
        <text>L-seryl-[protein] + ATP = O-phospho-L-seryl-[protein] + ADP + H(+)</text>
        <dbReference type="Rhea" id="RHEA:17989"/>
        <dbReference type="Rhea" id="RHEA-COMP:9863"/>
        <dbReference type="Rhea" id="RHEA-COMP:11604"/>
        <dbReference type="ChEBI" id="CHEBI:15378"/>
        <dbReference type="ChEBI" id="CHEBI:29999"/>
        <dbReference type="ChEBI" id="CHEBI:30616"/>
        <dbReference type="ChEBI" id="CHEBI:83421"/>
        <dbReference type="ChEBI" id="CHEBI:456216"/>
        <dbReference type="EC" id="2.7.11.24"/>
    </reaction>
</comment>
<feature type="region of interest" description="Disordered" evidence="12">
    <location>
        <begin position="514"/>
        <end position="538"/>
    </location>
</feature>
<keyword evidence="7 14" id="KW-0418">Kinase</keyword>
<feature type="binding site" evidence="11">
    <location>
        <position position="55"/>
    </location>
    <ligand>
        <name>ATP</name>
        <dbReference type="ChEBI" id="CHEBI:30616"/>
    </ligand>
</feature>
<dbReference type="Proteomes" id="UP000594638">
    <property type="component" value="Unassembled WGS sequence"/>
</dbReference>
<evidence type="ECO:0000256" key="6">
    <source>
        <dbReference type="ARBA" id="ARBA00022741"/>
    </source>
</evidence>
<dbReference type="OrthoDB" id="2396at2759"/>
<evidence type="ECO:0000313" key="14">
    <source>
        <dbReference type="EMBL" id="CAA2985546.1"/>
    </source>
</evidence>
<evidence type="ECO:0000256" key="10">
    <source>
        <dbReference type="ARBA" id="ARBA00048312"/>
    </source>
</evidence>
<dbReference type="PROSITE" id="PS01351">
    <property type="entry name" value="MAPK"/>
    <property type="match status" value="1"/>
</dbReference>
<evidence type="ECO:0000256" key="7">
    <source>
        <dbReference type="ARBA" id="ARBA00022777"/>
    </source>
</evidence>
<evidence type="ECO:0000313" key="15">
    <source>
        <dbReference type="Proteomes" id="UP000594638"/>
    </source>
</evidence>
<keyword evidence="8 11" id="KW-0067">ATP-binding</keyword>
<dbReference type="SUPFAM" id="SSF56112">
    <property type="entry name" value="Protein kinase-like (PK-like)"/>
    <property type="match status" value="1"/>
</dbReference>
<dbReference type="InterPro" id="IPR050117">
    <property type="entry name" value="MAPK"/>
</dbReference>
<name>A0A8S0RZI1_OLEEU</name>
<dbReference type="SMART" id="SM00220">
    <property type="entry name" value="S_TKc"/>
    <property type="match status" value="1"/>
</dbReference>
<sequence>MQPDERKKGSVDVDFFTQYGEGSRYRIEEVIGKGSYGVVCSAYDTHLGEKVAIKKINDIFEHVSDATRILREIKLLRLLRHPDIVEIKHILLPPSRREFKDIYVVFELMESDLHQVIKANDDLTPEHYQFFLYQLLRGMKYIHTANVFHRDLKPKNILANADCKLKICDFGLARVAFNDTPTAIFWTDYVATRWYRAPELCGSFFSKYTPAIDIWSIGCIFAELLTGKPLFPGKNVVHQLDLMTDLLGTPPPETIARIRNEKARRYLSSLRKKKPIPFSHKFPNADPLALRLLERMLAFDPKDRPSAEEALADPYFRNLAKVEREPSAQPVTKMEFEFERRRITKDDVRELIYREILEYHPKMLKEFLEGAEPTGFMYPSAVDKFKKQFASLEEHYGNGTTAPPERQHSSSLPRPSVLHSDNLTQNSANMTNDLSKCSIKEVEKPQVDRMSGLPRFPPQVPQNVPGGAARPGKVIGSVFRYNNSAAATAEANEHRKMVRNPAIPTQYIVPGSSYPRKYPGCKNERGDGTEGSNGVQQKPDMYMARKVAAAQGGSGSQWY</sequence>
<dbReference type="Gramene" id="OE9A037112T1">
    <property type="protein sequence ID" value="OE9A037112C1"/>
    <property type="gene ID" value="OE9A037112"/>
</dbReference>
<dbReference type="CDD" id="cd07859">
    <property type="entry name" value="STKc_TDY_MAPK"/>
    <property type="match status" value="1"/>
</dbReference>
<dbReference type="GO" id="GO:0005524">
    <property type="term" value="F:ATP binding"/>
    <property type="evidence" value="ECO:0007669"/>
    <property type="project" value="UniProtKB-UniRule"/>
</dbReference>
<dbReference type="Gene3D" id="3.30.200.20">
    <property type="entry name" value="Phosphorylase Kinase, domain 1"/>
    <property type="match status" value="1"/>
</dbReference>
<dbReference type="Pfam" id="PF00069">
    <property type="entry name" value="Pkinase"/>
    <property type="match status" value="1"/>
</dbReference>